<sequence length="465" mass="49455">MGVAPPANLGDTGRMKRLFAACALSLLAWAQPAAAQSILRDAETEAMFNDMSRPLILAAGLSPRNVKVVLINDDSINAFTAGGQTIYVHSGLIQAADNANQVQGVIAHELGHVADGHVVLMDAGIKPALGVSILSMVLGVAAIAAGAPEAGAGILSAGTTAAQGKFLAFSRVQESTADATGAKFLREAGVTGKGMLTFFKKLQNEEYAYGLKNIDPFAQSHPLSGERIASLTADVIASPAYGKKPDQALEEQFKRVKAKLLGYVADPKTTLNTYTDEDQSLYAHYARAYAWHKSAYPEKADAEAAALIKAAPHDPYFLEIQGQILLEAGKPVQALAPLREATELSRNAPLIATTFGHALIATEDKANYPEAIKVLRQAVARDDENPFAWYQLGTVYEAMGDQPRAMLSSAEQASLTGNVPLAAYSARGAMQGLAPNSVDWIRAQDIALAAQNEIDDNPKKYKKKR</sequence>
<dbReference type="InterPro" id="IPR051156">
    <property type="entry name" value="Mito/Outer_Membr_Metalloprot"/>
</dbReference>
<dbReference type="PANTHER" id="PTHR22726:SF1">
    <property type="entry name" value="METALLOENDOPEPTIDASE OMA1, MITOCHONDRIAL"/>
    <property type="match status" value="1"/>
</dbReference>
<evidence type="ECO:0000256" key="3">
    <source>
        <dbReference type="ARBA" id="ARBA00022723"/>
    </source>
</evidence>
<evidence type="ECO:0000313" key="10">
    <source>
        <dbReference type="Proteomes" id="UP000652430"/>
    </source>
</evidence>
<feature type="signal peptide" evidence="7">
    <location>
        <begin position="1"/>
        <end position="35"/>
    </location>
</feature>
<evidence type="ECO:0000256" key="5">
    <source>
        <dbReference type="ARBA" id="ARBA00022833"/>
    </source>
</evidence>
<keyword evidence="7" id="KW-0732">Signal</keyword>
<keyword evidence="4" id="KW-0378">Hydrolase</keyword>
<dbReference type="PANTHER" id="PTHR22726">
    <property type="entry name" value="METALLOENDOPEPTIDASE OMA1"/>
    <property type="match status" value="1"/>
</dbReference>
<evidence type="ECO:0000256" key="4">
    <source>
        <dbReference type="ARBA" id="ARBA00022801"/>
    </source>
</evidence>
<keyword evidence="3" id="KW-0479">Metal-binding</keyword>
<proteinExistence type="predicted"/>
<evidence type="ECO:0000313" key="9">
    <source>
        <dbReference type="EMBL" id="GHH14220.1"/>
    </source>
</evidence>
<comment type="cofactor">
    <cofactor evidence="1">
        <name>Zn(2+)</name>
        <dbReference type="ChEBI" id="CHEBI:29105"/>
    </cofactor>
</comment>
<dbReference type="InterPro" id="IPR001915">
    <property type="entry name" value="Peptidase_M48"/>
</dbReference>
<dbReference type="EMBL" id="BNAQ01000002">
    <property type="protein sequence ID" value="GHH14220.1"/>
    <property type="molecule type" value="Genomic_DNA"/>
</dbReference>
<name>A0ABQ3LKS9_9SPHN</name>
<keyword evidence="2" id="KW-0645">Protease</keyword>
<evidence type="ECO:0000256" key="2">
    <source>
        <dbReference type="ARBA" id="ARBA00022670"/>
    </source>
</evidence>
<keyword evidence="10" id="KW-1185">Reference proteome</keyword>
<keyword evidence="5" id="KW-0862">Zinc</keyword>
<evidence type="ECO:0000256" key="6">
    <source>
        <dbReference type="ARBA" id="ARBA00023049"/>
    </source>
</evidence>
<evidence type="ECO:0000259" key="8">
    <source>
        <dbReference type="Pfam" id="PF01435"/>
    </source>
</evidence>
<accession>A0ABQ3LKS9</accession>
<reference evidence="10" key="1">
    <citation type="journal article" date="2019" name="Int. J. Syst. Evol. Microbiol.">
        <title>The Global Catalogue of Microorganisms (GCM) 10K type strain sequencing project: providing services to taxonomists for standard genome sequencing and annotation.</title>
        <authorList>
            <consortium name="The Broad Institute Genomics Platform"/>
            <consortium name="The Broad Institute Genome Sequencing Center for Infectious Disease"/>
            <person name="Wu L."/>
            <person name="Ma J."/>
        </authorList>
    </citation>
    <scope>NUCLEOTIDE SEQUENCE [LARGE SCALE GENOMIC DNA]</scope>
    <source>
        <strain evidence="10">CGMCC 1.8957</strain>
    </source>
</reference>
<feature type="chain" id="PRO_5047518438" description="Peptidase M48 domain-containing protein" evidence="7">
    <location>
        <begin position="36"/>
        <end position="465"/>
    </location>
</feature>
<dbReference type="Gene3D" id="1.25.40.10">
    <property type="entry name" value="Tetratricopeptide repeat domain"/>
    <property type="match status" value="1"/>
</dbReference>
<dbReference type="Proteomes" id="UP000652430">
    <property type="component" value="Unassembled WGS sequence"/>
</dbReference>
<dbReference type="InterPro" id="IPR011990">
    <property type="entry name" value="TPR-like_helical_dom_sf"/>
</dbReference>
<protein>
    <recommendedName>
        <fullName evidence="8">Peptidase M48 domain-containing protein</fullName>
    </recommendedName>
</protein>
<dbReference type="CDD" id="cd07324">
    <property type="entry name" value="M48C_Oma1-like"/>
    <property type="match status" value="1"/>
</dbReference>
<dbReference type="Gene3D" id="3.30.2010.10">
    <property type="entry name" value="Metalloproteases ('zincins'), catalytic domain"/>
    <property type="match status" value="1"/>
</dbReference>
<evidence type="ECO:0000256" key="7">
    <source>
        <dbReference type="SAM" id="SignalP"/>
    </source>
</evidence>
<organism evidence="9 10">
    <name type="scientific">Sphingomonas glacialis</name>
    <dbReference type="NCBI Taxonomy" id="658225"/>
    <lineage>
        <taxon>Bacteria</taxon>
        <taxon>Pseudomonadati</taxon>
        <taxon>Pseudomonadota</taxon>
        <taxon>Alphaproteobacteria</taxon>
        <taxon>Sphingomonadales</taxon>
        <taxon>Sphingomonadaceae</taxon>
        <taxon>Sphingomonas</taxon>
    </lineage>
</organism>
<dbReference type="SUPFAM" id="SSF48452">
    <property type="entry name" value="TPR-like"/>
    <property type="match status" value="1"/>
</dbReference>
<feature type="domain" description="Peptidase M48" evidence="8">
    <location>
        <begin position="52"/>
        <end position="233"/>
    </location>
</feature>
<dbReference type="Pfam" id="PF01435">
    <property type="entry name" value="Peptidase_M48"/>
    <property type="match status" value="1"/>
</dbReference>
<gene>
    <name evidence="9" type="ORF">GCM10008023_15710</name>
</gene>
<comment type="caution">
    <text evidence="9">The sequence shown here is derived from an EMBL/GenBank/DDBJ whole genome shotgun (WGS) entry which is preliminary data.</text>
</comment>
<evidence type="ECO:0000256" key="1">
    <source>
        <dbReference type="ARBA" id="ARBA00001947"/>
    </source>
</evidence>
<keyword evidence="6" id="KW-0482">Metalloprotease</keyword>